<proteinExistence type="predicted"/>
<dbReference type="SMART" id="SM00924">
    <property type="entry name" value="MgtE_N"/>
    <property type="match status" value="1"/>
</dbReference>
<dbReference type="PROSITE" id="PS51371">
    <property type="entry name" value="CBS"/>
    <property type="match status" value="2"/>
</dbReference>
<dbReference type="STRING" id="1246637.MTBBW1_750017"/>
<dbReference type="InterPro" id="IPR006668">
    <property type="entry name" value="Mg_transptr_MgtE_intracell_dom"/>
</dbReference>
<dbReference type="InterPro" id="IPR038076">
    <property type="entry name" value="MgtE_N_sf"/>
</dbReference>
<dbReference type="InterPro" id="IPR006669">
    <property type="entry name" value="MgtE_transporter"/>
</dbReference>
<dbReference type="Proteomes" id="UP000191931">
    <property type="component" value="Unassembled WGS sequence"/>
</dbReference>
<evidence type="ECO:0000259" key="2">
    <source>
        <dbReference type="PROSITE" id="PS51371"/>
    </source>
</evidence>
<dbReference type="SUPFAM" id="SSF158791">
    <property type="entry name" value="MgtE N-terminal domain-like"/>
    <property type="match status" value="1"/>
</dbReference>
<dbReference type="AlphaFoldDB" id="A0A1W1HJ80"/>
<dbReference type="GO" id="GO:0015095">
    <property type="term" value="F:magnesium ion transmembrane transporter activity"/>
    <property type="evidence" value="ECO:0007669"/>
    <property type="project" value="InterPro"/>
</dbReference>
<dbReference type="EMBL" id="FWEV01000320">
    <property type="protein sequence ID" value="SLM32496.1"/>
    <property type="molecule type" value="Genomic_DNA"/>
</dbReference>
<dbReference type="Pfam" id="PF03448">
    <property type="entry name" value="MgtE_N"/>
    <property type="match status" value="1"/>
</dbReference>
<keyword evidence="4" id="KW-1185">Reference proteome</keyword>
<evidence type="ECO:0000313" key="4">
    <source>
        <dbReference type="Proteomes" id="UP000191931"/>
    </source>
</evidence>
<dbReference type="GO" id="GO:0016020">
    <property type="term" value="C:membrane"/>
    <property type="evidence" value="ECO:0007669"/>
    <property type="project" value="InterPro"/>
</dbReference>
<accession>A0A1W1HJ80</accession>
<reference evidence="3 4" key="1">
    <citation type="submission" date="2017-03" db="EMBL/GenBank/DDBJ databases">
        <authorList>
            <person name="Afonso C.L."/>
            <person name="Miller P.J."/>
            <person name="Scott M.A."/>
            <person name="Spackman E."/>
            <person name="Goraichik I."/>
            <person name="Dimitrov K.M."/>
            <person name="Suarez D.L."/>
            <person name="Swayne D.E."/>
        </authorList>
    </citation>
    <scope>NUCLEOTIDE SEQUENCE [LARGE SCALE GENOMIC DNA]</scope>
    <source>
        <strain evidence="3">PRJEB14757</strain>
    </source>
</reference>
<dbReference type="CDD" id="cd04606">
    <property type="entry name" value="CBS_pair_Mg_transporter"/>
    <property type="match status" value="1"/>
</dbReference>
<dbReference type="InterPro" id="IPR000644">
    <property type="entry name" value="CBS_dom"/>
</dbReference>
<evidence type="ECO:0000313" key="3">
    <source>
        <dbReference type="EMBL" id="SLM32496.1"/>
    </source>
</evidence>
<dbReference type="SUPFAM" id="SSF54631">
    <property type="entry name" value="CBS-domain pair"/>
    <property type="match status" value="1"/>
</dbReference>
<dbReference type="InterPro" id="IPR046342">
    <property type="entry name" value="CBS_dom_sf"/>
</dbReference>
<dbReference type="Gene3D" id="1.25.60.10">
    <property type="entry name" value="MgtE N-terminal domain-like"/>
    <property type="match status" value="1"/>
</dbReference>
<dbReference type="SMART" id="SM00116">
    <property type="entry name" value="CBS"/>
    <property type="match status" value="2"/>
</dbReference>
<organism evidence="3 4">
    <name type="scientific">Desulfamplus magnetovallimortis</name>
    <dbReference type="NCBI Taxonomy" id="1246637"/>
    <lineage>
        <taxon>Bacteria</taxon>
        <taxon>Pseudomonadati</taxon>
        <taxon>Thermodesulfobacteriota</taxon>
        <taxon>Desulfobacteria</taxon>
        <taxon>Desulfobacterales</taxon>
        <taxon>Desulfobacteraceae</taxon>
        <taxon>Desulfamplus</taxon>
    </lineage>
</organism>
<dbReference type="PANTHER" id="PTHR43773:SF1">
    <property type="entry name" value="MAGNESIUM TRANSPORTER MGTE"/>
    <property type="match status" value="1"/>
</dbReference>
<feature type="domain" description="CBS" evidence="2">
    <location>
        <begin position="188"/>
        <end position="246"/>
    </location>
</feature>
<protein>
    <recommendedName>
        <fullName evidence="2">CBS domain-containing protein</fullName>
    </recommendedName>
</protein>
<evidence type="ECO:0000256" key="1">
    <source>
        <dbReference type="PROSITE-ProRule" id="PRU00703"/>
    </source>
</evidence>
<dbReference type="Gene3D" id="3.10.580.10">
    <property type="entry name" value="CBS-domain"/>
    <property type="match status" value="1"/>
</dbReference>
<gene>
    <name evidence="3" type="ORF">MTBBW1_750017</name>
</gene>
<keyword evidence="1" id="KW-0129">CBS domain</keyword>
<dbReference type="OrthoDB" id="9790355at2"/>
<feature type="domain" description="CBS" evidence="2">
    <location>
        <begin position="124"/>
        <end position="186"/>
    </location>
</feature>
<dbReference type="PANTHER" id="PTHR43773">
    <property type="entry name" value="MAGNESIUM TRANSPORTER MGTE"/>
    <property type="match status" value="1"/>
</dbReference>
<dbReference type="Pfam" id="PF00571">
    <property type="entry name" value="CBS"/>
    <property type="match status" value="2"/>
</dbReference>
<name>A0A1W1HJ80_9BACT</name>
<sequence>MENLDDYNHIIKKFISHDIATASYIIESLSEKEASMVLQVLPSELTIQIIKNLQISFVATLLENFDDATLNKILPRLEPQILTTLLMHVSKEFRERIKHYISGTLKVQIRELLEYPESSVGRFMTTDFLSFDRNLTAREVISKIRSLSKKRLPASYAYVVDAEKHLIGVINMRDLMIALPNQTLESVMLKNVFSLDSFLDVQDAAKELSKRKYFAAPVVDSENRIMGIIKAERLIKGVQEDSIQDIQRMFGVGRDEKPFSSIFSSMKH</sequence>
<dbReference type="RefSeq" id="WP_080802353.1">
    <property type="nucleotide sequence ID" value="NZ_LT828543.1"/>
</dbReference>